<evidence type="ECO:0000256" key="4">
    <source>
        <dbReference type="ARBA" id="ARBA00022694"/>
    </source>
</evidence>
<keyword evidence="13" id="KW-1185">Reference proteome</keyword>
<feature type="compositionally biased region" description="Polar residues" evidence="6">
    <location>
        <begin position="1119"/>
        <end position="1130"/>
    </location>
</feature>
<evidence type="ECO:0000256" key="3">
    <source>
        <dbReference type="ARBA" id="ARBA00022490"/>
    </source>
</evidence>
<evidence type="ECO:0000313" key="13">
    <source>
        <dbReference type="Proteomes" id="UP001165289"/>
    </source>
</evidence>
<gene>
    <name evidence="12" type="ORF">LOD99_2501</name>
</gene>
<protein>
    <recommendedName>
        <fullName evidence="5">Elongator complex protein 1</fullName>
    </recommendedName>
</protein>
<dbReference type="PANTHER" id="PTHR12747:SF0">
    <property type="entry name" value="ELONGATOR COMPLEX PROTEIN 1"/>
    <property type="match status" value="1"/>
</dbReference>
<organism evidence="12 13">
    <name type="scientific">Oopsacas minuta</name>
    <dbReference type="NCBI Taxonomy" id="111878"/>
    <lineage>
        <taxon>Eukaryota</taxon>
        <taxon>Metazoa</taxon>
        <taxon>Porifera</taxon>
        <taxon>Hexactinellida</taxon>
        <taxon>Hexasterophora</taxon>
        <taxon>Lyssacinosida</taxon>
        <taxon>Leucopsacidae</taxon>
        <taxon>Oopsacas</taxon>
    </lineage>
</organism>
<dbReference type="GO" id="GO:0005634">
    <property type="term" value="C:nucleus"/>
    <property type="evidence" value="ECO:0007669"/>
    <property type="project" value="UniProtKB-SubCell"/>
</dbReference>
<feature type="domain" description="ELP1 N-terminal second beta-propeller" evidence="8">
    <location>
        <begin position="379"/>
        <end position="657"/>
    </location>
</feature>
<feature type="domain" description="ELP1 first N-terminal beta-propeller" evidence="7">
    <location>
        <begin position="1"/>
        <end position="342"/>
    </location>
</feature>
<dbReference type="Pfam" id="PF23925">
    <property type="entry name" value="A-sol_ELP1"/>
    <property type="match status" value="1"/>
</dbReference>
<dbReference type="GO" id="GO:0033588">
    <property type="term" value="C:elongator holoenzyme complex"/>
    <property type="evidence" value="ECO:0007669"/>
    <property type="project" value="InterPro"/>
</dbReference>
<feature type="compositionally biased region" description="Low complexity" evidence="6">
    <location>
        <begin position="1131"/>
        <end position="1144"/>
    </location>
</feature>
<keyword evidence="4" id="KW-0819">tRNA processing</keyword>
<dbReference type="EMBL" id="JAKMXF010000210">
    <property type="protein sequence ID" value="KAI6655213.1"/>
    <property type="molecule type" value="Genomic_DNA"/>
</dbReference>
<comment type="similarity">
    <text evidence="2 5">Belongs to the ELP1/IKA1 family.</text>
</comment>
<comment type="pathway">
    <text evidence="1">tRNA modification; 5-methoxycarbonylmethyl-2-thiouridine-tRNA biosynthesis.</text>
</comment>
<dbReference type="Proteomes" id="UP001165289">
    <property type="component" value="Unassembled WGS sequence"/>
</dbReference>
<dbReference type="InterPro" id="IPR056164">
    <property type="entry name" value="Beta-prop_ELP1_1st"/>
</dbReference>
<dbReference type="SUPFAM" id="SSF82171">
    <property type="entry name" value="DPP6 N-terminal domain-like"/>
    <property type="match status" value="1"/>
</dbReference>
<keyword evidence="3 5" id="KW-0963">Cytoplasm</keyword>
<dbReference type="Pfam" id="PF23797">
    <property type="entry name" value="Beta-prop_ELP1_2nd"/>
    <property type="match status" value="1"/>
</dbReference>
<dbReference type="InterPro" id="IPR056165">
    <property type="entry name" value="Beta-prop_ELP1_2nd"/>
</dbReference>
<dbReference type="InterPro" id="IPR056167">
    <property type="entry name" value="A-sol_ELP1"/>
</dbReference>
<comment type="function">
    <text evidence="5">Component of the elongator complex which is required for multiple tRNA modifications, including mcm5U (5-methoxycarbonylmethyl uridine), mcm5s2U (5-methoxycarbonylmethyl-2-thiouridine), and ncm5U (5-carbamoylmethyl uridine). The elongator complex catalyzes formation of carboxymethyluridine in the wobble base at position 34 in tRNAs.</text>
</comment>
<evidence type="ECO:0000256" key="6">
    <source>
        <dbReference type="SAM" id="MobiDB-lite"/>
    </source>
</evidence>
<accession>A0AAV7K1V6</accession>
<feature type="region of interest" description="Disordered" evidence="6">
    <location>
        <begin position="1119"/>
        <end position="1161"/>
    </location>
</feature>
<dbReference type="PANTHER" id="PTHR12747">
    <property type="entry name" value="ELONGATOR COMPLEX PROTEIN 1"/>
    <property type="match status" value="1"/>
</dbReference>
<evidence type="ECO:0000256" key="1">
    <source>
        <dbReference type="ARBA" id="ARBA00005043"/>
    </source>
</evidence>
<reference evidence="12 13" key="1">
    <citation type="journal article" date="2023" name="BMC Biol.">
        <title>The compact genome of the sponge Oopsacas minuta (Hexactinellida) is lacking key metazoan core genes.</title>
        <authorList>
            <person name="Santini S."/>
            <person name="Schenkelaars Q."/>
            <person name="Jourda C."/>
            <person name="Duchesne M."/>
            <person name="Belahbib H."/>
            <person name="Rocher C."/>
            <person name="Selva M."/>
            <person name="Riesgo A."/>
            <person name="Vervoort M."/>
            <person name="Leys S.P."/>
            <person name="Kodjabachian L."/>
            <person name="Le Bivic A."/>
            <person name="Borchiellini C."/>
            <person name="Claverie J.M."/>
            <person name="Renard E."/>
        </authorList>
    </citation>
    <scope>NUCLEOTIDE SEQUENCE [LARGE SCALE GENOMIC DNA]</scope>
    <source>
        <strain evidence="12">SPO-2</strain>
    </source>
</reference>
<feature type="domain" description="ELP1 TPR" evidence="9">
    <location>
        <begin position="883"/>
        <end position="1046"/>
    </location>
</feature>
<evidence type="ECO:0000259" key="10">
    <source>
        <dbReference type="Pfam" id="PF23925"/>
    </source>
</evidence>
<dbReference type="InterPro" id="IPR056166">
    <property type="entry name" value="TPR_ELP1"/>
</dbReference>
<dbReference type="Pfam" id="PF23878">
    <property type="entry name" value="TPR_ELP1"/>
    <property type="match status" value="1"/>
</dbReference>
<evidence type="ECO:0000256" key="2">
    <source>
        <dbReference type="ARBA" id="ARBA00006086"/>
    </source>
</evidence>
<evidence type="ECO:0000259" key="9">
    <source>
        <dbReference type="Pfam" id="PF23878"/>
    </source>
</evidence>
<dbReference type="GO" id="GO:0002926">
    <property type="term" value="P:tRNA wobble base 5-methoxycarbonylmethyl-2-thiouridinylation"/>
    <property type="evidence" value="ECO:0007669"/>
    <property type="project" value="TreeGrafter"/>
</dbReference>
<dbReference type="Pfam" id="PF23936">
    <property type="entry name" value="HB_ELP1"/>
    <property type="match status" value="1"/>
</dbReference>
<evidence type="ECO:0000259" key="8">
    <source>
        <dbReference type="Pfam" id="PF23797"/>
    </source>
</evidence>
<sequence length="1291" mass="147112">MRNLQLFSCGSYHLLRGIFAIDADTGDIWLISDSLKLFCYKELGKTCKEHVNLSLEANLESSNAVISLDYVLDLESVYFALRNGDIYKFSVESDELDNIGSVACGLECAVWSPDQEIIVLVSTEGKVVMLSKNCDPISESNLLTGEFGEASPIVLGWGKRETQFKGKAGKYVDLKDKDSQESVNILTSDDRKVRICWRGDGQFFAISFVNISKGLREIKIFTRECVLHATSESVAGIGQSLSWKPSANLITTNRTSHRQEIVFFEKNGLRYGEFSLPCHVTEYFVREVEWNSNSTILLVLLEPLISDTKTLVQLWTCNNAHWYLKQEICFPSVSSPTLIRWNTIQPNTLHILTQSGSYLTYELRTVVTQSNEYDNWIAVIDGCRVLLSPFRDLTVPPPMSSCSVELSRPVIEVIFGREEYKDRILCLLSNYTIIELKHSKSDGNINNSEFLDKTGFYSLSKPFHFRDNTTDISYHTIRHIQWITVYLLLALSYSSDAKEHKIELYNILSEEREIVLVSVVTTIKPILTLISCSDSLAVEFIDGEVNRVSCTNETLSLQPWVNLLYPSHRISIARFSGEEHILGFTVNGRLFLDTIELCSNATSYYLHSHFLLITTSSHYLHSINLSTPIYELPAILPTQSHTTNDAVRRVERGAEIITAVSNDSKVVLQMPRGNLEAIHPRALILTIIAKLLDNREYSVAFAILRRQRINMNLFHDYNPEIFISSIHDFITQVHQPQFLNIFITELSDQDICTTMYPNMKRHVTNINSENKVNSVCDIMVETCEKANNTNLYLLPILTALIKRSPSQLGEVLTRIKNIPVTSKTSQEDALKYISLLIDMKQLYKVALGTYDFDIMLLVAQNSNMDPKEYLPFMNNLKSLEENYRAYFIDCHLCKYESALVHILKCRGREEECIAFINKHELYSKALEQIPTGDGELIQRVSLAYGNWLCSKEKYPEAGLVFIQIGELALALKAYRKSDNYHRVLSLALQLNLPKDSFHKIVYELVSKLKSINEIMTTSQILCEYTQDYEDAIFLLIENNIFNEAYRLIYKYLRIDLLETHFKPKLTETAQNMLSMLIESRTIVEKYVSRLEIVLTNKLEEGQTYFEEGGDIRDHEFFSEQSSVTGQSQTNSISSKGSKSSSKSARGSRSRKKQERKKYRLKEGSAHEDIALLEEIRGVVVRVDQIQDDLNIILDLLIITNQRLLARDLQTNARATITYLASIIPKTWHKHRLITISLSLVHEDGIISSPNLCTGIINVLKGGDLFPAQTDVEISEPLIRSIKWEISYLLSS</sequence>
<dbReference type="Pfam" id="PF04762">
    <property type="entry name" value="Beta-prop_ELP1_1st"/>
    <property type="match status" value="1"/>
</dbReference>
<keyword evidence="5" id="KW-0539">Nucleus</keyword>
<feature type="domain" description="ELP1 alpha-solenoid" evidence="10">
    <location>
        <begin position="681"/>
        <end position="876"/>
    </location>
</feature>
<dbReference type="PIRSF" id="PIRSF017233">
    <property type="entry name" value="IKAP"/>
    <property type="match status" value="1"/>
</dbReference>
<dbReference type="Gene3D" id="1.25.40.470">
    <property type="match status" value="1"/>
</dbReference>
<dbReference type="InterPro" id="IPR006849">
    <property type="entry name" value="Elp1"/>
</dbReference>
<comment type="caution">
    <text evidence="12">The sequence shown here is derived from an EMBL/GenBank/DDBJ whole genome shotgun (WGS) entry which is preliminary data.</text>
</comment>
<feature type="compositionally biased region" description="Basic residues" evidence="6">
    <location>
        <begin position="1145"/>
        <end position="1159"/>
    </location>
</feature>
<dbReference type="GO" id="GO:0005829">
    <property type="term" value="C:cytosol"/>
    <property type="evidence" value="ECO:0007669"/>
    <property type="project" value="TreeGrafter"/>
</dbReference>
<proteinExistence type="inferred from homology"/>
<evidence type="ECO:0000256" key="5">
    <source>
        <dbReference type="PIRNR" id="PIRNR017233"/>
    </source>
</evidence>
<dbReference type="InterPro" id="IPR056169">
    <property type="entry name" value="HB_ELP1"/>
</dbReference>
<comment type="subcellular location">
    <subcellularLocation>
        <location evidence="5">Cytoplasm</location>
    </subcellularLocation>
    <subcellularLocation>
        <location evidence="5">Nucleus</location>
    </subcellularLocation>
</comment>
<evidence type="ECO:0000259" key="11">
    <source>
        <dbReference type="Pfam" id="PF23936"/>
    </source>
</evidence>
<dbReference type="GO" id="GO:0000049">
    <property type="term" value="F:tRNA binding"/>
    <property type="evidence" value="ECO:0007669"/>
    <property type="project" value="TreeGrafter"/>
</dbReference>
<feature type="domain" description="ELP1 three-helical bundle" evidence="11">
    <location>
        <begin position="1055"/>
        <end position="1224"/>
    </location>
</feature>
<evidence type="ECO:0000259" key="7">
    <source>
        <dbReference type="Pfam" id="PF04762"/>
    </source>
</evidence>
<evidence type="ECO:0000313" key="12">
    <source>
        <dbReference type="EMBL" id="KAI6655213.1"/>
    </source>
</evidence>
<name>A0AAV7K1V6_9METZ</name>